<keyword evidence="5 9" id="KW-0812">Transmembrane</keyword>
<proteinExistence type="predicted"/>
<dbReference type="GO" id="GO:0005886">
    <property type="term" value="C:plasma membrane"/>
    <property type="evidence" value="ECO:0007669"/>
    <property type="project" value="UniProtKB-SubCell"/>
</dbReference>
<accession>A0A7K0DR24</accession>
<feature type="transmembrane region" description="Helical" evidence="9">
    <location>
        <begin position="381"/>
        <end position="400"/>
    </location>
</feature>
<keyword evidence="7 9" id="KW-0472">Membrane</keyword>
<feature type="region of interest" description="Disordered" evidence="8">
    <location>
        <begin position="289"/>
        <end position="316"/>
    </location>
</feature>
<dbReference type="InterPro" id="IPR038731">
    <property type="entry name" value="RgtA/B/C-like"/>
</dbReference>
<dbReference type="RefSeq" id="WP_153343617.1">
    <property type="nucleotide sequence ID" value="NZ_WEGI01000007.1"/>
</dbReference>
<feature type="transmembrane region" description="Helical" evidence="9">
    <location>
        <begin position="406"/>
        <end position="422"/>
    </location>
</feature>
<dbReference type="GO" id="GO:0016763">
    <property type="term" value="F:pentosyltransferase activity"/>
    <property type="evidence" value="ECO:0007669"/>
    <property type="project" value="TreeGrafter"/>
</dbReference>
<dbReference type="GO" id="GO:0009103">
    <property type="term" value="P:lipopolysaccharide biosynthetic process"/>
    <property type="evidence" value="ECO:0007669"/>
    <property type="project" value="UniProtKB-ARBA"/>
</dbReference>
<keyword evidence="2" id="KW-1003">Cell membrane</keyword>
<evidence type="ECO:0000256" key="3">
    <source>
        <dbReference type="ARBA" id="ARBA00022676"/>
    </source>
</evidence>
<feature type="transmembrane region" description="Helical" evidence="9">
    <location>
        <begin position="139"/>
        <end position="158"/>
    </location>
</feature>
<feature type="region of interest" description="Disordered" evidence="8">
    <location>
        <begin position="522"/>
        <end position="541"/>
    </location>
</feature>
<comment type="subcellular location">
    <subcellularLocation>
        <location evidence="1">Cell membrane</location>
        <topology evidence="1">Multi-pass membrane protein</topology>
    </subcellularLocation>
</comment>
<feature type="region of interest" description="Disordered" evidence="8">
    <location>
        <begin position="614"/>
        <end position="676"/>
    </location>
</feature>
<evidence type="ECO:0000256" key="4">
    <source>
        <dbReference type="ARBA" id="ARBA00022679"/>
    </source>
</evidence>
<evidence type="ECO:0000313" key="13">
    <source>
        <dbReference type="Proteomes" id="UP000431401"/>
    </source>
</evidence>
<feature type="compositionally biased region" description="Low complexity" evidence="8">
    <location>
        <begin position="303"/>
        <end position="316"/>
    </location>
</feature>
<feature type="transmembrane region" description="Helical" evidence="9">
    <location>
        <begin position="33"/>
        <end position="50"/>
    </location>
</feature>
<comment type="caution">
    <text evidence="12">The sequence shown here is derived from an EMBL/GenBank/DDBJ whole genome shotgun (WGS) entry which is preliminary data.</text>
</comment>
<feature type="compositionally biased region" description="Polar residues" evidence="8">
    <location>
        <begin position="623"/>
        <end position="632"/>
    </location>
</feature>
<keyword evidence="13" id="KW-1185">Reference proteome</keyword>
<organism evidence="12 13">
    <name type="scientific">Nocardia aurantia</name>
    <dbReference type="NCBI Taxonomy" id="2585199"/>
    <lineage>
        <taxon>Bacteria</taxon>
        <taxon>Bacillati</taxon>
        <taxon>Actinomycetota</taxon>
        <taxon>Actinomycetes</taxon>
        <taxon>Mycobacteriales</taxon>
        <taxon>Nocardiaceae</taxon>
        <taxon>Nocardia</taxon>
    </lineage>
</organism>
<feature type="transmembrane region" description="Helical" evidence="9">
    <location>
        <begin position="352"/>
        <end position="369"/>
    </location>
</feature>
<evidence type="ECO:0000256" key="1">
    <source>
        <dbReference type="ARBA" id="ARBA00004651"/>
    </source>
</evidence>
<dbReference type="OrthoDB" id="5241882at2"/>
<dbReference type="Proteomes" id="UP000431401">
    <property type="component" value="Unassembled WGS sequence"/>
</dbReference>
<dbReference type="EMBL" id="WEGI01000007">
    <property type="protein sequence ID" value="MQY28038.1"/>
    <property type="molecule type" value="Genomic_DNA"/>
</dbReference>
<dbReference type="AlphaFoldDB" id="A0A7K0DR24"/>
<keyword evidence="6 9" id="KW-1133">Transmembrane helix</keyword>
<feature type="transmembrane region" description="Helical" evidence="9">
    <location>
        <begin position="233"/>
        <end position="254"/>
    </location>
</feature>
<keyword evidence="3" id="KW-0328">Glycosyltransferase</keyword>
<sequence>MDIVIASLDTSTVPPRLAAPRAPGRSKLAAERAGLAALLIATAVMYLWNITVDGMGNQFYAGAAWAGSRNWEALLFGSLDAGNFITVDKPPVSQWVMGLSGRIFGFSSASMLIPQALMAVAAVALLYGAIRRVTGSHYTGLLAGAALALIPVAALMFRFNNPDAAMVLLMTAGAYATVRALQRASTLWLALAGVALGFAFLAKMLEGVMVLPALGLAYLIAAPTPIRTRLLQLLAALVAMLVSAGWYVALTLVWPASSRPYLAGSTDNNFMNLVLGYNGFARILGRNRGGGGRGATPPVPSSGGNAATAVPGPAGPAATAVPAPAGRGGGGFGGNQVRGVERLFSGEFGFEIGWLLPAALLALVLVLVARRRAPRTDLVRAGAIVFGGWVVIDGLVLSYMKNLAHPYYTLSIAPAVAGMFAIGIHEMWVHRHTVFGRLGLAGLIAVTGVWSFVLLHRNSGWYPELRWVILVVALFAAALVAMPWDRGGSRRIAGAALTLGLIGSLAGPAAYSLATVGTAHSGGGPTVGPARADGRGGFGQAQSNPQLSALLSATTSTWASAINGSSAAAALEIESDKSVMAIGGFSGSDPTPTLAEFQADVKAGKVTYYVVSGQGARGGNDSAADTRSAGDNATTGRDRAGNGGAGNTTAGNDGNGNGANRNAGSGNNSGGFGRNQHTDISDWVTATFTPQQVGAATVYNLSGYTG</sequence>
<feature type="compositionally biased region" description="Low complexity" evidence="8">
    <location>
        <begin position="647"/>
        <end position="666"/>
    </location>
</feature>
<evidence type="ECO:0000256" key="2">
    <source>
        <dbReference type="ARBA" id="ARBA00022475"/>
    </source>
</evidence>
<dbReference type="Pfam" id="PF13231">
    <property type="entry name" value="PMT_2"/>
    <property type="match status" value="1"/>
</dbReference>
<evidence type="ECO:0000259" key="10">
    <source>
        <dbReference type="Pfam" id="PF13231"/>
    </source>
</evidence>
<dbReference type="PANTHER" id="PTHR33908:SF3">
    <property type="entry name" value="UNDECAPRENYL PHOSPHATE-ALPHA-4-AMINO-4-DEOXY-L-ARABINOSE ARABINOSYL TRANSFERASE"/>
    <property type="match status" value="1"/>
</dbReference>
<evidence type="ECO:0000256" key="8">
    <source>
        <dbReference type="SAM" id="MobiDB-lite"/>
    </source>
</evidence>
<feature type="domain" description="Glycosyltransferase RgtA/B/C/D-like" evidence="10">
    <location>
        <begin position="88"/>
        <end position="243"/>
    </location>
</feature>
<evidence type="ECO:0000256" key="9">
    <source>
        <dbReference type="SAM" id="Phobius"/>
    </source>
</evidence>
<dbReference type="PANTHER" id="PTHR33908">
    <property type="entry name" value="MANNOSYLTRANSFERASE YKCB-RELATED"/>
    <property type="match status" value="1"/>
</dbReference>
<evidence type="ECO:0000256" key="6">
    <source>
        <dbReference type="ARBA" id="ARBA00022989"/>
    </source>
</evidence>
<feature type="transmembrane region" description="Helical" evidence="9">
    <location>
        <begin position="467"/>
        <end position="485"/>
    </location>
</feature>
<feature type="transmembrane region" description="Helical" evidence="9">
    <location>
        <begin position="492"/>
        <end position="511"/>
    </location>
</feature>
<evidence type="ECO:0000259" key="11">
    <source>
        <dbReference type="Pfam" id="PF24878"/>
    </source>
</evidence>
<feature type="domain" description="Putative mannosyltransferase YkcA/B-like C-terminal" evidence="11">
    <location>
        <begin position="553"/>
        <end position="622"/>
    </location>
</feature>
<reference evidence="12 13" key="1">
    <citation type="submission" date="2019-10" db="EMBL/GenBank/DDBJ databases">
        <title>Nocardia macrotermitis sp. nov. and Nocardia aurantia sp. nov., isolated from the gut of fungus growing-termite Macrotermes natalensis.</title>
        <authorList>
            <person name="Benndorf R."/>
            <person name="Schwitalla J."/>
            <person name="Martin K."/>
            <person name="De Beer W."/>
            <person name="Kaster A.-K."/>
            <person name="Vollmers J."/>
            <person name="Poulsen M."/>
            <person name="Beemelmanns C."/>
        </authorList>
    </citation>
    <scope>NUCLEOTIDE SEQUENCE [LARGE SCALE GENOMIC DNA]</scope>
    <source>
        <strain evidence="12 13">RB56</strain>
    </source>
</reference>
<evidence type="ECO:0008006" key="14">
    <source>
        <dbReference type="Google" id="ProtNLM"/>
    </source>
</evidence>
<name>A0A7K0DR24_9NOCA</name>
<feature type="transmembrane region" description="Helical" evidence="9">
    <location>
        <begin position="103"/>
        <end position="127"/>
    </location>
</feature>
<dbReference type="InterPro" id="IPR050297">
    <property type="entry name" value="LipidA_mod_glycosyltrf_83"/>
</dbReference>
<dbReference type="GO" id="GO:0010041">
    <property type="term" value="P:response to iron(III) ion"/>
    <property type="evidence" value="ECO:0007669"/>
    <property type="project" value="TreeGrafter"/>
</dbReference>
<keyword evidence="4" id="KW-0808">Transferase</keyword>
<protein>
    <recommendedName>
        <fullName evidence="14">Mannosyltransferase</fullName>
    </recommendedName>
</protein>
<feature type="transmembrane region" description="Helical" evidence="9">
    <location>
        <begin position="434"/>
        <end position="455"/>
    </location>
</feature>
<feature type="transmembrane region" description="Helical" evidence="9">
    <location>
        <begin position="208"/>
        <end position="226"/>
    </location>
</feature>
<evidence type="ECO:0000256" key="5">
    <source>
        <dbReference type="ARBA" id="ARBA00022692"/>
    </source>
</evidence>
<dbReference type="Pfam" id="PF24878">
    <property type="entry name" value="YkcB_C"/>
    <property type="match status" value="1"/>
</dbReference>
<evidence type="ECO:0000256" key="7">
    <source>
        <dbReference type="ARBA" id="ARBA00023136"/>
    </source>
</evidence>
<gene>
    <name evidence="12" type="ORF">NRB56_36210</name>
</gene>
<dbReference type="InterPro" id="IPR056785">
    <property type="entry name" value="YkcA/B-like_C"/>
</dbReference>
<evidence type="ECO:0000313" key="12">
    <source>
        <dbReference type="EMBL" id="MQY28038.1"/>
    </source>
</evidence>